<dbReference type="SUPFAM" id="SSF51735">
    <property type="entry name" value="NAD(P)-binding Rossmann-fold domains"/>
    <property type="match status" value="1"/>
</dbReference>
<dbReference type="CDD" id="cd08241">
    <property type="entry name" value="QOR1"/>
    <property type="match status" value="1"/>
</dbReference>
<dbReference type="PANTHER" id="PTHR43677:SF4">
    <property type="entry name" value="QUINONE OXIDOREDUCTASE-LIKE PROTEIN 2"/>
    <property type="match status" value="1"/>
</dbReference>
<evidence type="ECO:0000313" key="2">
    <source>
        <dbReference type="EMBL" id="PWE17402.1"/>
    </source>
</evidence>
<dbReference type="InterPro" id="IPR011032">
    <property type="entry name" value="GroES-like_sf"/>
</dbReference>
<organism evidence="2 3">
    <name type="scientific">Marinicauda salina</name>
    <dbReference type="NCBI Taxonomy" id="2135793"/>
    <lineage>
        <taxon>Bacteria</taxon>
        <taxon>Pseudomonadati</taxon>
        <taxon>Pseudomonadota</taxon>
        <taxon>Alphaproteobacteria</taxon>
        <taxon>Maricaulales</taxon>
        <taxon>Maricaulaceae</taxon>
        <taxon>Marinicauda</taxon>
    </lineage>
</organism>
<dbReference type="SUPFAM" id="SSF50129">
    <property type="entry name" value="GroES-like"/>
    <property type="match status" value="1"/>
</dbReference>
<dbReference type="GO" id="GO:0016491">
    <property type="term" value="F:oxidoreductase activity"/>
    <property type="evidence" value="ECO:0007669"/>
    <property type="project" value="InterPro"/>
</dbReference>
<protein>
    <submittedName>
        <fullName evidence="2">NADPH:quinone oxidoreductase</fullName>
    </submittedName>
</protein>
<reference evidence="3" key="1">
    <citation type="submission" date="2018-05" db="EMBL/GenBank/DDBJ databases">
        <authorList>
            <person name="Liu B.-T."/>
        </authorList>
    </citation>
    <scope>NUCLEOTIDE SEQUENCE [LARGE SCALE GENOMIC DNA]</scope>
    <source>
        <strain evidence="3">WD6-1</strain>
    </source>
</reference>
<feature type="domain" description="Enoyl reductase (ER)" evidence="1">
    <location>
        <begin position="10"/>
        <end position="322"/>
    </location>
</feature>
<dbReference type="PANTHER" id="PTHR43677">
    <property type="entry name" value="SHORT-CHAIN DEHYDROGENASE/REDUCTASE"/>
    <property type="match status" value="1"/>
</dbReference>
<comment type="caution">
    <text evidence="2">The sequence shown here is derived from an EMBL/GenBank/DDBJ whole genome shotgun (WGS) entry which is preliminary data.</text>
</comment>
<dbReference type="InterPro" id="IPR020843">
    <property type="entry name" value="ER"/>
</dbReference>
<dbReference type="EMBL" id="QEXV01000003">
    <property type="protein sequence ID" value="PWE17402.1"/>
    <property type="molecule type" value="Genomic_DNA"/>
</dbReference>
<dbReference type="Gene3D" id="3.90.180.10">
    <property type="entry name" value="Medium-chain alcohol dehydrogenases, catalytic domain"/>
    <property type="match status" value="1"/>
</dbReference>
<dbReference type="PROSITE" id="PS01162">
    <property type="entry name" value="QOR_ZETA_CRYSTAL"/>
    <property type="match status" value="1"/>
</dbReference>
<keyword evidence="3" id="KW-1185">Reference proteome</keyword>
<dbReference type="Pfam" id="PF08240">
    <property type="entry name" value="ADH_N"/>
    <property type="match status" value="1"/>
</dbReference>
<dbReference type="InterPro" id="IPR013154">
    <property type="entry name" value="ADH-like_N"/>
</dbReference>
<evidence type="ECO:0000259" key="1">
    <source>
        <dbReference type="SMART" id="SM00829"/>
    </source>
</evidence>
<dbReference type="Proteomes" id="UP000245168">
    <property type="component" value="Unassembled WGS sequence"/>
</dbReference>
<dbReference type="AlphaFoldDB" id="A0A2U2BTS1"/>
<dbReference type="InterPro" id="IPR051397">
    <property type="entry name" value="Zn-ADH-like_protein"/>
</dbReference>
<accession>A0A2U2BTS1</accession>
<dbReference type="InterPro" id="IPR036291">
    <property type="entry name" value="NAD(P)-bd_dom_sf"/>
</dbReference>
<dbReference type="InterPro" id="IPR002364">
    <property type="entry name" value="Quin_OxRdtase/zeta-crystal_CS"/>
</dbReference>
<evidence type="ECO:0000313" key="3">
    <source>
        <dbReference type="Proteomes" id="UP000245168"/>
    </source>
</evidence>
<name>A0A2U2BTS1_9PROT</name>
<dbReference type="RefSeq" id="WP_109252633.1">
    <property type="nucleotide sequence ID" value="NZ_QEXV01000003.1"/>
</dbReference>
<dbReference type="Gene3D" id="3.40.50.720">
    <property type="entry name" value="NAD(P)-binding Rossmann-like Domain"/>
    <property type="match status" value="1"/>
</dbReference>
<proteinExistence type="predicted"/>
<dbReference type="SMART" id="SM00829">
    <property type="entry name" value="PKS_ER"/>
    <property type="match status" value="1"/>
</dbReference>
<gene>
    <name evidence="2" type="ORF">DDZ18_06880</name>
</gene>
<dbReference type="InterPro" id="IPR013149">
    <property type="entry name" value="ADH-like_C"/>
</dbReference>
<dbReference type="Pfam" id="PF00107">
    <property type="entry name" value="ADH_zinc_N"/>
    <property type="match status" value="1"/>
</dbReference>
<sequence>MRALICEEFAPYDQLKVAEADAPPAGEGMVVIDVRAAGVNFPDILLVEGKYQMRPDTPFIPGMEIAGEVSEIGANVSGFKPGDRVIAATMLGGFAEKVAAPAAQIVPMPDSMSFEEGAALTTIYGTSYHALKQRADLKAGETLLVLGAAGGVGLAAVQIAKAMGATVIAAASSDEKLDVAKESGADAGINYASEDLKARAKELTDGKGVDVVYDPVGGDLAEPALRAVGWEGRYLVVGFAAGDIPKIPLNLALLNSRDIQGVFWGAWAGRNPRENAANMKALFDLYEAGKIKPRISAAYPLDDFKQAFDDIMQRRVMGKVVLTP</sequence>
<dbReference type="GO" id="GO:0008270">
    <property type="term" value="F:zinc ion binding"/>
    <property type="evidence" value="ECO:0007669"/>
    <property type="project" value="InterPro"/>
</dbReference>
<dbReference type="OrthoDB" id="4190732at2"/>